<dbReference type="GO" id="GO:0016020">
    <property type="term" value="C:membrane"/>
    <property type="evidence" value="ECO:0007669"/>
    <property type="project" value="UniProtKB-SubCell"/>
</dbReference>
<feature type="domain" description="ABC transmembrane type-1" evidence="9">
    <location>
        <begin position="1"/>
        <end position="298"/>
    </location>
</feature>
<feature type="transmembrane region" description="Helical" evidence="7">
    <location>
        <begin position="49"/>
        <end position="71"/>
    </location>
</feature>
<dbReference type="GO" id="GO:0016887">
    <property type="term" value="F:ATP hydrolysis activity"/>
    <property type="evidence" value="ECO:0007669"/>
    <property type="project" value="InterPro"/>
</dbReference>
<name>A0A381ZTX0_9ZZZZ</name>
<dbReference type="AlphaFoldDB" id="A0A381ZTX0"/>
<evidence type="ECO:0008006" key="11">
    <source>
        <dbReference type="Google" id="ProtNLM"/>
    </source>
</evidence>
<feature type="domain" description="ABC transporter" evidence="8">
    <location>
        <begin position="357"/>
        <end position="576"/>
    </location>
</feature>
<dbReference type="InterPro" id="IPR003593">
    <property type="entry name" value="AAA+_ATPase"/>
</dbReference>
<proteinExistence type="predicted"/>
<gene>
    <name evidence="10" type="ORF">METZ01_LOCUS145408</name>
</gene>
<evidence type="ECO:0000256" key="3">
    <source>
        <dbReference type="ARBA" id="ARBA00022741"/>
    </source>
</evidence>
<protein>
    <recommendedName>
        <fullName evidence="11">ABC transporter domain-containing protein</fullName>
    </recommendedName>
</protein>
<dbReference type="PANTHER" id="PTHR24221">
    <property type="entry name" value="ATP-BINDING CASSETTE SUB-FAMILY B"/>
    <property type="match status" value="1"/>
</dbReference>
<dbReference type="GO" id="GO:0140359">
    <property type="term" value="F:ABC-type transporter activity"/>
    <property type="evidence" value="ECO:0007669"/>
    <property type="project" value="InterPro"/>
</dbReference>
<evidence type="ECO:0000256" key="5">
    <source>
        <dbReference type="ARBA" id="ARBA00022989"/>
    </source>
</evidence>
<dbReference type="GO" id="GO:0005524">
    <property type="term" value="F:ATP binding"/>
    <property type="evidence" value="ECO:0007669"/>
    <property type="project" value="UniProtKB-KW"/>
</dbReference>
<dbReference type="InterPro" id="IPR003439">
    <property type="entry name" value="ABC_transporter-like_ATP-bd"/>
</dbReference>
<keyword evidence="6 7" id="KW-0472">Membrane</keyword>
<dbReference type="SUPFAM" id="SSF52540">
    <property type="entry name" value="P-loop containing nucleoside triphosphate hydrolases"/>
    <property type="match status" value="1"/>
</dbReference>
<dbReference type="GO" id="GO:0034040">
    <property type="term" value="F:ATPase-coupled lipid transmembrane transporter activity"/>
    <property type="evidence" value="ECO:0007669"/>
    <property type="project" value="TreeGrafter"/>
</dbReference>
<comment type="subcellular location">
    <subcellularLocation>
        <location evidence="1">Membrane</location>
        <topology evidence="1">Multi-pass membrane protein</topology>
    </subcellularLocation>
</comment>
<feature type="non-terminal residue" evidence="10">
    <location>
        <position position="576"/>
    </location>
</feature>
<dbReference type="PROSITE" id="PS50929">
    <property type="entry name" value="ABC_TM1F"/>
    <property type="match status" value="1"/>
</dbReference>
<dbReference type="SMART" id="SM00382">
    <property type="entry name" value="AAA"/>
    <property type="match status" value="1"/>
</dbReference>
<dbReference type="Gene3D" id="1.20.1560.10">
    <property type="entry name" value="ABC transporter type 1, transmembrane domain"/>
    <property type="match status" value="1"/>
</dbReference>
<evidence type="ECO:0000256" key="4">
    <source>
        <dbReference type="ARBA" id="ARBA00022840"/>
    </source>
</evidence>
<feature type="transmembrane region" description="Helical" evidence="7">
    <location>
        <begin position="240"/>
        <end position="257"/>
    </location>
</feature>
<dbReference type="InterPro" id="IPR036640">
    <property type="entry name" value="ABC1_TM_sf"/>
</dbReference>
<organism evidence="10">
    <name type="scientific">marine metagenome</name>
    <dbReference type="NCBI Taxonomy" id="408172"/>
    <lineage>
        <taxon>unclassified sequences</taxon>
        <taxon>metagenomes</taxon>
        <taxon>ecological metagenomes</taxon>
    </lineage>
</organism>
<keyword evidence="4" id="KW-0067">ATP-binding</keyword>
<feature type="transmembrane region" description="Helical" evidence="7">
    <location>
        <begin position="125"/>
        <end position="149"/>
    </location>
</feature>
<keyword evidence="2 7" id="KW-0812">Transmembrane</keyword>
<dbReference type="PANTHER" id="PTHR24221:SF654">
    <property type="entry name" value="ATP-BINDING CASSETTE SUB-FAMILY B MEMBER 6"/>
    <property type="match status" value="1"/>
</dbReference>
<dbReference type="EMBL" id="UINC01022598">
    <property type="protein sequence ID" value="SVA92554.1"/>
    <property type="molecule type" value="Genomic_DNA"/>
</dbReference>
<sequence length="576" mass="63430">MILTSMFEVISIGAVIPFLGVLIEPSNIFELPAAQSFIQFLGVDQPTQIILPISALFAIAVLLSGAMRLLLLWASVRFGFTLGVDFSVGIFTQVINQPYIAHTKQNSSDIISAISIKIAQVINGVVLSVLNMISSFIIFIAIITILLIINPGASLIAIGFFSSLYLFYYLYVKQKLKENSLKISLESNSLIKILQEALGGIRDIIIDGNQKLYRNIFQRADLIFRKSLGSNLFISSSPRYIMETFGVLLIVLLAYMLSTQGEKSFADGIPVLGALALGAQRLLPVMQIMYNAWGNLKGTHFVLEEVLVFLNINDSKTMRGMGSGMEPPSLGFMLQDRGELFSLENVINNNCAFEKNIRLKDVSFGYDENSLPAINKINIDIKKGDCIGVIGKTGSGKSTLIDIMMGLLDPTHGTLEVDENVITSSNRRAWQSRIAHVPQSIYLSDSTIEENIAFGIPVEEIDSSLVRRAAISANIDSVVNEWPLKYKTILGERGIRLSGGQRQRIGIARALYKQADVLFLDEATSSVDSTTESSIMKAIEKLGNDVTLIIIAHRITTLKNCSRILELTNEGKIYEK</sequence>
<feature type="transmembrane region" description="Helical" evidence="7">
    <location>
        <begin position="7"/>
        <end position="29"/>
    </location>
</feature>
<evidence type="ECO:0000259" key="9">
    <source>
        <dbReference type="PROSITE" id="PS50929"/>
    </source>
</evidence>
<evidence type="ECO:0000256" key="7">
    <source>
        <dbReference type="SAM" id="Phobius"/>
    </source>
</evidence>
<feature type="transmembrane region" description="Helical" evidence="7">
    <location>
        <begin position="155"/>
        <end position="172"/>
    </location>
</feature>
<dbReference type="Pfam" id="PF00664">
    <property type="entry name" value="ABC_membrane"/>
    <property type="match status" value="1"/>
</dbReference>
<keyword evidence="5 7" id="KW-1133">Transmembrane helix</keyword>
<dbReference type="InterPro" id="IPR027417">
    <property type="entry name" value="P-loop_NTPase"/>
</dbReference>
<evidence type="ECO:0000259" key="8">
    <source>
        <dbReference type="PROSITE" id="PS50893"/>
    </source>
</evidence>
<keyword evidence="3" id="KW-0547">Nucleotide-binding</keyword>
<evidence type="ECO:0000256" key="1">
    <source>
        <dbReference type="ARBA" id="ARBA00004141"/>
    </source>
</evidence>
<dbReference type="Gene3D" id="3.40.50.300">
    <property type="entry name" value="P-loop containing nucleotide triphosphate hydrolases"/>
    <property type="match status" value="1"/>
</dbReference>
<dbReference type="Pfam" id="PF00005">
    <property type="entry name" value="ABC_tran"/>
    <property type="match status" value="1"/>
</dbReference>
<dbReference type="PROSITE" id="PS00211">
    <property type="entry name" value="ABC_TRANSPORTER_1"/>
    <property type="match status" value="1"/>
</dbReference>
<evidence type="ECO:0000256" key="6">
    <source>
        <dbReference type="ARBA" id="ARBA00023136"/>
    </source>
</evidence>
<evidence type="ECO:0000256" key="2">
    <source>
        <dbReference type="ARBA" id="ARBA00022692"/>
    </source>
</evidence>
<evidence type="ECO:0000313" key="10">
    <source>
        <dbReference type="EMBL" id="SVA92554.1"/>
    </source>
</evidence>
<dbReference type="InterPro" id="IPR039421">
    <property type="entry name" value="Type_1_exporter"/>
</dbReference>
<dbReference type="InterPro" id="IPR011527">
    <property type="entry name" value="ABC1_TM_dom"/>
</dbReference>
<dbReference type="InterPro" id="IPR017871">
    <property type="entry name" value="ABC_transporter-like_CS"/>
</dbReference>
<dbReference type="SUPFAM" id="SSF90123">
    <property type="entry name" value="ABC transporter transmembrane region"/>
    <property type="match status" value="1"/>
</dbReference>
<reference evidence="10" key="1">
    <citation type="submission" date="2018-05" db="EMBL/GenBank/DDBJ databases">
        <authorList>
            <person name="Lanie J.A."/>
            <person name="Ng W.-L."/>
            <person name="Kazmierczak K.M."/>
            <person name="Andrzejewski T.M."/>
            <person name="Davidsen T.M."/>
            <person name="Wayne K.J."/>
            <person name="Tettelin H."/>
            <person name="Glass J.I."/>
            <person name="Rusch D."/>
            <person name="Podicherti R."/>
            <person name="Tsui H.-C.T."/>
            <person name="Winkler M.E."/>
        </authorList>
    </citation>
    <scope>NUCLEOTIDE SEQUENCE</scope>
</reference>
<dbReference type="PROSITE" id="PS50893">
    <property type="entry name" value="ABC_TRANSPORTER_2"/>
    <property type="match status" value="1"/>
</dbReference>
<accession>A0A381ZTX0</accession>